<comment type="pathway">
    <text evidence="7">Amino-acid degradation; L-valine degradation.</text>
</comment>
<evidence type="ECO:0000313" key="9">
    <source>
        <dbReference type="EMBL" id="KAL2632774.1"/>
    </source>
</evidence>
<dbReference type="SUPFAM" id="SSF52096">
    <property type="entry name" value="ClpP/crotonase"/>
    <property type="match status" value="1"/>
</dbReference>
<accession>A0ABD1YQQ9</accession>
<dbReference type="NCBIfam" id="NF004127">
    <property type="entry name" value="PRK05617.1"/>
    <property type="match status" value="1"/>
</dbReference>
<dbReference type="AlphaFoldDB" id="A0ABD1YQQ9"/>
<dbReference type="GO" id="GO:0003860">
    <property type="term" value="F:3-hydroxyisobutyryl-CoA hydrolase activity"/>
    <property type="evidence" value="ECO:0007669"/>
    <property type="project" value="UniProtKB-UniRule"/>
</dbReference>
<dbReference type="FunFam" id="3.90.226.10:FF:000026">
    <property type="entry name" value="3-hydroxyisobutyryl-CoA hydrolase, mitochondrial"/>
    <property type="match status" value="1"/>
</dbReference>
<comment type="subcellular location">
    <subcellularLocation>
        <location evidence="2">Mitochondrion</location>
    </subcellularLocation>
</comment>
<gene>
    <name evidence="9" type="ORF">R1flu_004253</name>
</gene>
<dbReference type="PANTHER" id="PTHR43176">
    <property type="entry name" value="3-HYDROXYISOBUTYRYL-COA HYDROLASE-RELATED"/>
    <property type="match status" value="1"/>
</dbReference>
<feature type="domain" description="Enoyl-CoA hydratase/isomerase" evidence="8">
    <location>
        <begin position="131"/>
        <end position="462"/>
    </location>
</feature>
<dbReference type="Gene3D" id="3.90.226.10">
    <property type="entry name" value="2-enoyl-CoA Hydratase, Chain A, domain 1"/>
    <property type="match status" value="1"/>
</dbReference>
<dbReference type="InterPro" id="IPR045004">
    <property type="entry name" value="ECH_dom"/>
</dbReference>
<comment type="catalytic activity">
    <reaction evidence="1 7">
        <text>3-hydroxy-2-methylpropanoyl-CoA + H2O = 3-hydroxy-2-methylpropanoate + CoA + H(+)</text>
        <dbReference type="Rhea" id="RHEA:20888"/>
        <dbReference type="ChEBI" id="CHEBI:11805"/>
        <dbReference type="ChEBI" id="CHEBI:15377"/>
        <dbReference type="ChEBI" id="CHEBI:15378"/>
        <dbReference type="ChEBI" id="CHEBI:57287"/>
        <dbReference type="ChEBI" id="CHEBI:57340"/>
        <dbReference type="EC" id="3.1.2.4"/>
    </reaction>
</comment>
<comment type="similarity">
    <text evidence="7">Belongs to the enoyl-CoA hydratase/isomerase family.</text>
</comment>
<dbReference type="EMBL" id="JBHFFA010000003">
    <property type="protein sequence ID" value="KAL2632774.1"/>
    <property type="molecule type" value="Genomic_DNA"/>
</dbReference>
<keyword evidence="4 7" id="KW-0378">Hydrolase</keyword>
<protein>
    <recommendedName>
        <fullName evidence="3 7">3-hydroxyisobutyryl-CoA hydrolase</fullName>
        <shortName evidence="7">HIB-CoA hydrolase</shortName>
        <shortName evidence="7">HIBYL-CoA-H</shortName>
        <ecNumber evidence="3 7">3.1.2.4</ecNumber>
    </recommendedName>
    <alternativeName>
        <fullName evidence="6 7">3-hydroxyisobutyryl-coenzyme A hydrolase</fullName>
    </alternativeName>
</protein>
<evidence type="ECO:0000259" key="8">
    <source>
        <dbReference type="Pfam" id="PF16113"/>
    </source>
</evidence>
<dbReference type="GO" id="GO:0005739">
    <property type="term" value="C:mitochondrion"/>
    <property type="evidence" value="ECO:0007669"/>
    <property type="project" value="UniProtKB-SubCell"/>
</dbReference>
<evidence type="ECO:0000256" key="2">
    <source>
        <dbReference type="ARBA" id="ARBA00004173"/>
    </source>
</evidence>
<comment type="caution">
    <text evidence="9">The sequence shown here is derived from an EMBL/GenBank/DDBJ whole genome shotgun (WGS) entry which is preliminary data.</text>
</comment>
<evidence type="ECO:0000313" key="10">
    <source>
        <dbReference type="Proteomes" id="UP001605036"/>
    </source>
</evidence>
<dbReference type="PANTHER" id="PTHR43176:SF2">
    <property type="entry name" value="3-HYDROXYISOBUTYRYL-COA HYDROLASE-LIKE PROTEIN 5"/>
    <property type="match status" value="1"/>
</dbReference>
<sequence>MNPTCQTSLNPTQSAPHEINGGLVTAFRLSASTYSTVARPILLVSCSVRISLNLHRVSLSRFKTTVDHHRCIFDVLDLFCSTGRNLRLLPGLVRLSAFCTYRPVTMVSSEQSNGSSQPVQEELIVEEKNGVGVVTLNRPRVLNCIKIDMIQGIIDAYKKWEADETIKFVILKGNGRTFCAGGDLRMFYDLGKSDEGWTQVVYVKYWLDYHISTFKKPLVGILHGLTMGGGAGLTVPGKFRVSTEKTVFAMPEAAIGFHTDCGASYWLSHLPGALGEYMALLGARLDGAEMYSCGLATHYVSSECLPQLEARLLELDSGDADKVDAAIKEFSAPAKLGENSILNKDRLALIDKCFSKASVEEIVESLESESKVQGQEWALEPLKILKRSSPTGLKVTFQSLRIGRNGTLSDALQREYRQTINSLRGLISDDLYEGIRAVVVDKDNRPKWNPATLAGITEEKLKLMIEAYKPEDELHLPTDGVTPRWGGSWEERMEARNLAG</sequence>
<proteinExistence type="inferred from homology"/>
<reference evidence="9 10" key="1">
    <citation type="submission" date="2024-09" db="EMBL/GenBank/DDBJ databases">
        <title>Chromosome-scale assembly of Riccia fluitans.</title>
        <authorList>
            <person name="Paukszto L."/>
            <person name="Sawicki J."/>
            <person name="Karawczyk K."/>
            <person name="Piernik-Szablinska J."/>
            <person name="Szczecinska M."/>
            <person name="Mazdziarz M."/>
        </authorList>
    </citation>
    <scope>NUCLEOTIDE SEQUENCE [LARGE SCALE GENOMIC DNA]</scope>
    <source>
        <strain evidence="9">Rf_01</strain>
        <tissue evidence="9">Aerial parts of the thallus</tissue>
    </source>
</reference>
<keyword evidence="10" id="KW-1185">Reference proteome</keyword>
<evidence type="ECO:0000256" key="7">
    <source>
        <dbReference type="RuleBase" id="RU369070"/>
    </source>
</evidence>
<keyword evidence="5" id="KW-0496">Mitochondrion</keyword>
<dbReference type="Pfam" id="PF16113">
    <property type="entry name" value="ECH_2"/>
    <property type="match status" value="1"/>
</dbReference>
<dbReference type="CDD" id="cd06558">
    <property type="entry name" value="crotonase-like"/>
    <property type="match status" value="1"/>
</dbReference>
<evidence type="ECO:0000256" key="5">
    <source>
        <dbReference type="ARBA" id="ARBA00023128"/>
    </source>
</evidence>
<dbReference type="GO" id="GO:0006574">
    <property type="term" value="P:L-valine catabolic process"/>
    <property type="evidence" value="ECO:0007669"/>
    <property type="project" value="UniProtKB-UniRule"/>
</dbReference>
<dbReference type="Proteomes" id="UP001605036">
    <property type="component" value="Unassembled WGS sequence"/>
</dbReference>
<organism evidence="9 10">
    <name type="scientific">Riccia fluitans</name>
    <dbReference type="NCBI Taxonomy" id="41844"/>
    <lineage>
        <taxon>Eukaryota</taxon>
        <taxon>Viridiplantae</taxon>
        <taxon>Streptophyta</taxon>
        <taxon>Embryophyta</taxon>
        <taxon>Marchantiophyta</taxon>
        <taxon>Marchantiopsida</taxon>
        <taxon>Marchantiidae</taxon>
        <taxon>Marchantiales</taxon>
        <taxon>Ricciaceae</taxon>
        <taxon>Riccia</taxon>
    </lineage>
</organism>
<evidence type="ECO:0000256" key="3">
    <source>
        <dbReference type="ARBA" id="ARBA00011915"/>
    </source>
</evidence>
<dbReference type="InterPro" id="IPR029045">
    <property type="entry name" value="ClpP/crotonase-like_dom_sf"/>
</dbReference>
<comment type="function">
    <text evidence="7">Hydrolyzes 3-hydroxyisobutyryl-CoA (HIBYL-CoA), a saline catabolite. Has high activity toward isobutyryl-CoA. Could be an isobutyryl-CoA dehydrogenase that functions in valine catabolism.</text>
</comment>
<name>A0ABD1YQQ9_9MARC</name>
<evidence type="ECO:0000256" key="6">
    <source>
        <dbReference type="ARBA" id="ARBA00031181"/>
    </source>
</evidence>
<evidence type="ECO:0000256" key="1">
    <source>
        <dbReference type="ARBA" id="ARBA00001709"/>
    </source>
</evidence>
<dbReference type="InterPro" id="IPR032259">
    <property type="entry name" value="HIBYL-CoA-H"/>
</dbReference>
<evidence type="ECO:0000256" key="4">
    <source>
        <dbReference type="ARBA" id="ARBA00022801"/>
    </source>
</evidence>
<dbReference type="EC" id="3.1.2.4" evidence="3 7"/>